<sequence length="68" mass="7737">MNNINQLALNMARTLYDKDGKAKIVKRHFSNLNTAATNEQLLAFKTIIEQITGERFDSLEVIKTEAIK</sequence>
<dbReference type="Proteomes" id="UP000255277">
    <property type="component" value="Unassembled WGS sequence"/>
</dbReference>
<protein>
    <submittedName>
        <fullName evidence="3">DUF1659 domain-containing protein</fullName>
    </submittedName>
</protein>
<reference evidence="3 6" key="1">
    <citation type="journal article" date="2016" name="Front. Microbiol.">
        <title>Comprehensive Phylogenetic Analysis of Bovine Non-aureus Staphylococci Species Based on Whole-Genome Sequencing.</title>
        <authorList>
            <person name="Naushad S."/>
            <person name="Barkema H.W."/>
            <person name="Luby C."/>
            <person name="Condas L.A."/>
            <person name="Nobrega D.B."/>
            <person name="Carson D.A."/>
            <person name="De Buck J."/>
        </authorList>
    </citation>
    <scope>NUCLEOTIDE SEQUENCE [LARGE SCALE GENOMIC DNA]</scope>
    <source>
        <strain evidence="3 6">SNUC 1388</strain>
    </source>
</reference>
<proteinExistence type="predicted"/>
<accession>A0A0D0RR13</accession>
<dbReference type="STRING" id="1293.SH09_02800"/>
<dbReference type="Proteomes" id="UP000283576">
    <property type="component" value="Unassembled WGS sequence"/>
</dbReference>
<dbReference type="EMBL" id="BKAX01000001">
    <property type="protein sequence ID" value="GEQ04344.1"/>
    <property type="molecule type" value="Genomic_DNA"/>
</dbReference>
<dbReference type="RefSeq" id="WP_042738101.1">
    <property type="nucleotide sequence ID" value="NZ_BKAX01000001.1"/>
</dbReference>
<organism evidence="3 6">
    <name type="scientific">Staphylococcus gallinarum</name>
    <dbReference type="NCBI Taxonomy" id="1293"/>
    <lineage>
        <taxon>Bacteria</taxon>
        <taxon>Bacillati</taxon>
        <taxon>Bacillota</taxon>
        <taxon>Bacilli</taxon>
        <taxon>Bacillales</taxon>
        <taxon>Staphylococcaceae</taxon>
        <taxon>Staphylococcus</taxon>
    </lineage>
</organism>
<evidence type="ECO:0000259" key="1">
    <source>
        <dbReference type="Pfam" id="PF07872"/>
    </source>
</evidence>
<dbReference type="EMBL" id="UHDK01000001">
    <property type="protein sequence ID" value="SUM31794.1"/>
    <property type="molecule type" value="Genomic_DNA"/>
</dbReference>
<evidence type="ECO:0000313" key="5">
    <source>
        <dbReference type="Proteomes" id="UP000255277"/>
    </source>
</evidence>
<name>A0A0D0RR13_STAGA</name>
<dbReference type="Pfam" id="PF07872">
    <property type="entry name" value="DUF1659"/>
    <property type="match status" value="1"/>
</dbReference>
<evidence type="ECO:0000313" key="6">
    <source>
        <dbReference type="Proteomes" id="UP000283576"/>
    </source>
</evidence>
<dbReference type="OrthoDB" id="2401283at2"/>
<dbReference type="AlphaFoldDB" id="A0A0D0RR13"/>
<evidence type="ECO:0000313" key="7">
    <source>
        <dbReference type="Proteomes" id="UP000321057"/>
    </source>
</evidence>
<evidence type="ECO:0000313" key="4">
    <source>
        <dbReference type="EMBL" id="SUM31794.1"/>
    </source>
</evidence>
<feature type="domain" description="DUF1659" evidence="1">
    <location>
        <begin position="16"/>
        <end position="67"/>
    </location>
</feature>
<dbReference type="EMBL" id="QXRZ01000004">
    <property type="protein sequence ID" value="RIL42733.1"/>
    <property type="molecule type" value="Genomic_DNA"/>
</dbReference>
<dbReference type="GeneID" id="93846043"/>
<evidence type="ECO:0000313" key="2">
    <source>
        <dbReference type="EMBL" id="GEQ04344.1"/>
    </source>
</evidence>
<dbReference type="InterPro" id="IPR012454">
    <property type="entry name" value="DUF1659"/>
</dbReference>
<reference evidence="2 7" key="3">
    <citation type="submission" date="2019-07" db="EMBL/GenBank/DDBJ databases">
        <title>Whole genome shotgun sequence of Staphylococcus gallinarum NBRC 109767.</title>
        <authorList>
            <person name="Hosoyama A."/>
            <person name="Uohara A."/>
            <person name="Ohji S."/>
            <person name="Ichikawa N."/>
        </authorList>
    </citation>
    <scope>NUCLEOTIDE SEQUENCE [LARGE SCALE GENOMIC DNA]</scope>
    <source>
        <strain evidence="2 7">NBRC 109767</strain>
    </source>
</reference>
<dbReference type="Proteomes" id="UP000321057">
    <property type="component" value="Unassembled WGS sequence"/>
</dbReference>
<evidence type="ECO:0000313" key="3">
    <source>
        <dbReference type="EMBL" id="RIL42733.1"/>
    </source>
</evidence>
<gene>
    <name evidence="3" type="ORF">BUZ01_07685</name>
    <name evidence="4" type="ORF">NCTC12195_01230</name>
    <name evidence="2" type="ORF">SGA02_01720</name>
</gene>
<reference evidence="4 5" key="2">
    <citation type="submission" date="2018-06" db="EMBL/GenBank/DDBJ databases">
        <authorList>
            <consortium name="Pathogen Informatics"/>
            <person name="Doyle S."/>
        </authorList>
    </citation>
    <scope>NUCLEOTIDE SEQUENCE [LARGE SCALE GENOMIC DNA]</scope>
    <source>
        <strain evidence="4 5">NCTC12195</strain>
    </source>
</reference>
<keyword evidence="7" id="KW-1185">Reference proteome</keyword>